<dbReference type="GO" id="GO:0030314">
    <property type="term" value="C:junctional membrane complex"/>
    <property type="evidence" value="ECO:0007669"/>
    <property type="project" value="InterPro"/>
</dbReference>
<evidence type="ECO:0000256" key="10">
    <source>
        <dbReference type="ARBA" id="ARBA00023136"/>
    </source>
</evidence>
<dbReference type="InParanoid" id="A0A674MBV6"/>
<name>A0A674MBV6_TAKRU</name>
<keyword evidence="12" id="KW-1185">Reference proteome</keyword>
<evidence type="ECO:0000256" key="9">
    <source>
        <dbReference type="ARBA" id="ARBA00022989"/>
    </source>
</evidence>
<dbReference type="GeneTree" id="ENSGT00940000159411"/>
<reference evidence="11" key="2">
    <citation type="submission" date="2025-08" db="UniProtKB">
        <authorList>
            <consortium name="Ensembl"/>
        </authorList>
    </citation>
    <scope>IDENTIFICATION</scope>
</reference>
<evidence type="ECO:0000256" key="1">
    <source>
        <dbReference type="ARBA" id="ARBA00004163"/>
    </source>
</evidence>
<comment type="similarity">
    <text evidence="4">Belongs to the junctophilin family.</text>
</comment>
<dbReference type="Proteomes" id="UP000005226">
    <property type="component" value="Unplaced"/>
</dbReference>
<evidence type="ECO:0000256" key="6">
    <source>
        <dbReference type="ARBA" id="ARBA00022692"/>
    </source>
</evidence>
<dbReference type="InterPro" id="IPR017191">
    <property type="entry name" value="Junctophilin"/>
</dbReference>
<keyword evidence="10" id="KW-0472">Membrane</keyword>
<protein>
    <submittedName>
        <fullName evidence="11">Uncharacterized protein</fullName>
    </submittedName>
</protein>
<evidence type="ECO:0000256" key="8">
    <source>
        <dbReference type="ARBA" id="ARBA00022824"/>
    </source>
</evidence>
<evidence type="ECO:0000313" key="12">
    <source>
        <dbReference type="Proteomes" id="UP000005226"/>
    </source>
</evidence>
<evidence type="ECO:0000256" key="5">
    <source>
        <dbReference type="ARBA" id="ARBA00022475"/>
    </source>
</evidence>
<dbReference type="SUPFAM" id="SSF82185">
    <property type="entry name" value="Histone H3 K4-specific methyltransferase SET7/9 N-terminal domain"/>
    <property type="match status" value="1"/>
</dbReference>
<comment type="subcellular location">
    <subcellularLocation>
        <location evidence="3">Cell membrane</location>
    </subcellularLocation>
    <subcellularLocation>
        <location evidence="2">Endomembrane system</location>
        <topology evidence="2">Peripheral membrane protein</topology>
    </subcellularLocation>
    <subcellularLocation>
        <location evidence="1">Endoplasmic reticulum membrane</location>
        <topology evidence="1">Single-pass type IV membrane protein</topology>
    </subcellularLocation>
</comment>
<dbReference type="Ensembl" id="ENSTRUT00000068228.1">
    <property type="protein sequence ID" value="ENSTRUP00000058474.1"/>
    <property type="gene ID" value="ENSTRUG00000029424.1"/>
</dbReference>
<evidence type="ECO:0000256" key="4">
    <source>
        <dbReference type="ARBA" id="ARBA00008599"/>
    </source>
</evidence>
<dbReference type="GO" id="GO:0005789">
    <property type="term" value="C:endoplasmic reticulum membrane"/>
    <property type="evidence" value="ECO:0007669"/>
    <property type="project" value="UniProtKB-SubCell"/>
</dbReference>
<keyword evidence="6" id="KW-0812">Transmembrane</keyword>
<dbReference type="PANTHER" id="PTHR23085:SF26">
    <property type="entry name" value="JUNCTOPHILIN-2"/>
    <property type="match status" value="1"/>
</dbReference>
<dbReference type="GO" id="GO:0016529">
    <property type="term" value="C:sarcoplasmic reticulum"/>
    <property type="evidence" value="ECO:0007669"/>
    <property type="project" value="TreeGrafter"/>
</dbReference>
<dbReference type="Pfam" id="PF02493">
    <property type="entry name" value="MORN"/>
    <property type="match status" value="3"/>
</dbReference>
<keyword evidence="9" id="KW-1133">Transmembrane helix</keyword>
<proteinExistence type="inferred from homology"/>
<evidence type="ECO:0000256" key="3">
    <source>
        <dbReference type="ARBA" id="ARBA00004236"/>
    </source>
</evidence>
<dbReference type="GO" id="GO:0005886">
    <property type="term" value="C:plasma membrane"/>
    <property type="evidence" value="ECO:0007669"/>
    <property type="project" value="UniProtKB-SubCell"/>
</dbReference>
<evidence type="ECO:0000256" key="2">
    <source>
        <dbReference type="ARBA" id="ARBA00004184"/>
    </source>
</evidence>
<keyword evidence="8" id="KW-0256">Endoplasmic reticulum</keyword>
<dbReference type="SMART" id="SM00698">
    <property type="entry name" value="MORN"/>
    <property type="match status" value="2"/>
</dbReference>
<dbReference type="PANTHER" id="PTHR23085">
    <property type="entry name" value="GH28348P"/>
    <property type="match status" value="1"/>
</dbReference>
<evidence type="ECO:0000256" key="7">
    <source>
        <dbReference type="ARBA" id="ARBA00022737"/>
    </source>
</evidence>
<dbReference type="InterPro" id="IPR003409">
    <property type="entry name" value="MORN"/>
</dbReference>
<dbReference type="AlphaFoldDB" id="A0A674MBV6"/>
<reference evidence="11" key="3">
    <citation type="submission" date="2025-09" db="UniProtKB">
        <authorList>
            <consortium name="Ensembl"/>
        </authorList>
    </citation>
    <scope>IDENTIFICATION</scope>
</reference>
<keyword evidence="5" id="KW-1003">Cell membrane</keyword>
<reference evidence="11" key="1">
    <citation type="journal article" date="2011" name="Genome Biol. Evol.">
        <title>Integration of the genetic map and genome assembly of fugu facilitates insights into distinct features of genome evolution in teleosts and mammals.</title>
        <authorList>
            <person name="Kai W."/>
            <person name="Kikuchi K."/>
            <person name="Tohari S."/>
            <person name="Chew A.K."/>
            <person name="Tay A."/>
            <person name="Fujiwara A."/>
            <person name="Hosoya S."/>
            <person name="Suetake H."/>
            <person name="Naruse K."/>
            <person name="Brenner S."/>
            <person name="Suzuki Y."/>
            <person name="Venkatesh B."/>
        </authorList>
    </citation>
    <scope>NUCLEOTIDE SEQUENCE [LARGE SCALE GENOMIC DNA]</scope>
</reference>
<organism evidence="11 12">
    <name type="scientific">Takifugu rubripes</name>
    <name type="common">Japanese pufferfish</name>
    <name type="synonym">Fugu rubripes</name>
    <dbReference type="NCBI Taxonomy" id="31033"/>
    <lineage>
        <taxon>Eukaryota</taxon>
        <taxon>Metazoa</taxon>
        <taxon>Chordata</taxon>
        <taxon>Craniata</taxon>
        <taxon>Vertebrata</taxon>
        <taxon>Euteleostomi</taxon>
        <taxon>Actinopterygii</taxon>
        <taxon>Neopterygii</taxon>
        <taxon>Teleostei</taxon>
        <taxon>Neoteleostei</taxon>
        <taxon>Acanthomorphata</taxon>
        <taxon>Eupercaria</taxon>
        <taxon>Tetraodontiformes</taxon>
        <taxon>Tetradontoidea</taxon>
        <taxon>Tetraodontidae</taxon>
        <taxon>Takifugu</taxon>
    </lineage>
</organism>
<keyword evidence="7" id="KW-0677">Repeat</keyword>
<sequence length="159" mass="17690">ALWTRSQVPKPTPGEEIPAPFYTWPSGNTFEGYWSQGKRHGLGVETKGHWIYKGEWTHGFKGRYGTRINAGSGAKYEGTWNNGLQDGYGTETYADGDPIFTPEIRHLRSTSLKVYLRGSEARSSTLMLMLKKLCPVLLLGVFPVDGMFQTQEGAQISSV</sequence>
<accession>A0A674MBV6</accession>
<evidence type="ECO:0000313" key="11">
    <source>
        <dbReference type="Ensembl" id="ENSTRUP00000058474.1"/>
    </source>
</evidence>